<dbReference type="RefSeq" id="XP_021882070.1">
    <property type="nucleotide sequence ID" value="XM_022027737.1"/>
</dbReference>
<keyword evidence="2" id="KW-0812">Transmembrane</keyword>
<reference evidence="3 4" key="1">
    <citation type="submission" date="2016-07" db="EMBL/GenBank/DDBJ databases">
        <title>Pervasive Adenine N6-methylation of Active Genes in Fungi.</title>
        <authorList>
            <consortium name="DOE Joint Genome Institute"/>
            <person name="Mondo S.J."/>
            <person name="Dannebaum R.O."/>
            <person name="Kuo R.C."/>
            <person name="Labutti K."/>
            <person name="Haridas S."/>
            <person name="Kuo A."/>
            <person name="Salamov A."/>
            <person name="Ahrendt S.R."/>
            <person name="Lipzen A."/>
            <person name="Sullivan W."/>
            <person name="Andreopoulos W.B."/>
            <person name="Clum A."/>
            <person name="Lindquist E."/>
            <person name="Daum C."/>
            <person name="Ramamoorthy G.K."/>
            <person name="Gryganskyi A."/>
            <person name="Culley D."/>
            <person name="Magnuson J.K."/>
            <person name="James T.Y."/>
            <person name="O'Malley M.A."/>
            <person name="Stajich J.E."/>
            <person name="Spatafora J.W."/>
            <person name="Visel A."/>
            <person name="Grigoriev I.V."/>
        </authorList>
    </citation>
    <scope>NUCLEOTIDE SEQUENCE [LARGE SCALE GENOMIC DNA]</scope>
    <source>
        <strain evidence="3 4">NRRL 3116</strain>
    </source>
</reference>
<evidence type="ECO:0000256" key="2">
    <source>
        <dbReference type="SAM" id="Phobius"/>
    </source>
</evidence>
<feature type="transmembrane region" description="Helical" evidence="2">
    <location>
        <begin position="389"/>
        <end position="410"/>
    </location>
</feature>
<dbReference type="Proteomes" id="UP000193648">
    <property type="component" value="Unassembled WGS sequence"/>
</dbReference>
<sequence>MGILNPVCTATDGIRVFALAYASSYSDVSSSYNILIKSNDYPHENVQDMTWSLVSAVPRDQYYYLSEDNINGRGYGCAVDNKGVFTALARISQQSKSAPRDAVVRGIQYTPGNAGAEGTWKNIDTSQPYVWLESTSAHLYNLMDPVTKQITLMHASVSTQGNDTGIMMASFNPATNTMEQNAVPWKLPYVTRSLTFGGNNALLALGQNLTSVWNLESFFVTKVLLTPGSVTMPNPPTLRHIVAYDLVDECLANYSDVNMWPLKDGAVLSCRSKAPGAVMTEVFTTDGANKVTQLTISGFAGLFDNVRTILLVQGSASPFLFMYNSSGIYGIALEVSTESKWASSSTRINIPDQYGLDIGGSSPSDGPSAGKPRPSNDISDKHESTSNGGMIGGVCAGIVVVAAVVVFLFMRKRRQQNKGAKSASKGLAGSEGSNTGLEGNNLLPLQPPIERAMKSDVTDSCGPHAVPPVPVHDPHGSQVVSPLDSDALGLPPAHPSSDPTIPVPLYWEPKPFIPPRPSNISSNSDNNNRTNNNNGDQSTNASTALPSTSTLSNVPRFWEPKPFIPPTRNNNNSNNDFNNSNNNIVNNHNSNSPLIPTVSALAQGPSTESLQSSEVYAERRNSPLHRAPAIPHHSRPNGL</sequence>
<feature type="region of interest" description="Disordered" evidence="1">
    <location>
        <begin position="418"/>
        <end position="639"/>
    </location>
</feature>
<feature type="region of interest" description="Disordered" evidence="1">
    <location>
        <begin position="352"/>
        <end position="385"/>
    </location>
</feature>
<dbReference type="AlphaFoldDB" id="A0A1Y2GS19"/>
<proteinExistence type="predicted"/>
<evidence type="ECO:0000256" key="1">
    <source>
        <dbReference type="SAM" id="MobiDB-lite"/>
    </source>
</evidence>
<protein>
    <submittedName>
        <fullName evidence="3">Uncharacterized protein</fullName>
    </submittedName>
</protein>
<feature type="compositionally biased region" description="Low complexity" evidence="1">
    <location>
        <begin position="518"/>
        <end position="553"/>
    </location>
</feature>
<organism evidence="3 4">
    <name type="scientific">Lobosporangium transversale</name>
    <dbReference type="NCBI Taxonomy" id="64571"/>
    <lineage>
        <taxon>Eukaryota</taxon>
        <taxon>Fungi</taxon>
        <taxon>Fungi incertae sedis</taxon>
        <taxon>Mucoromycota</taxon>
        <taxon>Mortierellomycotina</taxon>
        <taxon>Mortierellomycetes</taxon>
        <taxon>Mortierellales</taxon>
        <taxon>Mortierellaceae</taxon>
        <taxon>Lobosporangium</taxon>
    </lineage>
</organism>
<gene>
    <name evidence="3" type="ORF">BCR41DRAFT_385946</name>
</gene>
<keyword evidence="2" id="KW-0472">Membrane</keyword>
<evidence type="ECO:0000313" key="3">
    <source>
        <dbReference type="EMBL" id="ORZ18275.1"/>
    </source>
</evidence>
<feature type="compositionally biased region" description="Low complexity" evidence="1">
    <location>
        <begin position="359"/>
        <end position="372"/>
    </location>
</feature>
<dbReference type="GeneID" id="33569580"/>
<keyword evidence="2" id="KW-1133">Transmembrane helix</keyword>
<feature type="compositionally biased region" description="Low complexity" evidence="1">
    <location>
        <begin position="569"/>
        <end position="592"/>
    </location>
</feature>
<name>A0A1Y2GS19_9FUNG</name>
<accession>A0A1Y2GS19</accession>
<dbReference type="EMBL" id="MCFF01000015">
    <property type="protein sequence ID" value="ORZ18275.1"/>
    <property type="molecule type" value="Genomic_DNA"/>
</dbReference>
<comment type="caution">
    <text evidence="3">The sequence shown here is derived from an EMBL/GenBank/DDBJ whole genome shotgun (WGS) entry which is preliminary data.</text>
</comment>
<evidence type="ECO:0000313" key="4">
    <source>
        <dbReference type="Proteomes" id="UP000193648"/>
    </source>
</evidence>
<keyword evidence="4" id="KW-1185">Reference proteome</keyword>
<feature type="compositionally biased region" description="Polar residues" evidence="1">
    <location>
        <begin position="604"/>
        <end position="614"/>
    </location>
</feature>
<dbReference type="InParanoid" id="A0A1Y2GS19"/>
<dbReference type="OrthoDB" id="2449018at2759"/>